<evidence type="ECO:0000256" key="7">
    <source>
        <dbReference type="SAM" id="MobiDB-lite"/>
    </source>
</evidence>
<dbReference type="InterPro" id="IPR018492">
    <property type="entry name" value="Ribosomal_eL8/Nhp2"/>
</dbReference>
<evidence type="ECO:0000256" key="3">
    <source>
        <dbReference type="ARBA" id="ARBA00022884"/>
    </source>
</evidence>
<dbReference type="GO" id="GO:0005840">
    <property type="term" value="C:ribosome"/>
    <property type="evidence" value="ECO:0007669"/>
    <property type="project" value="UniProtKB-KW"/>
</dbReference>
<dbReference type="EMBL" id="MCGN01000002">
    <property type="protein sequence ID" value="ORY99927.1"/>
    <property type="molecule type" value="Genomic_DNA"/>
</dbReference>
<evidence type="ECO:0000256" key="4">
    <source>
        <dbReference type="ARBA" id="ARBA00023242"/>
    </source>
</evidence>
<dbReference type="PANTHER" id="PTHR23105">
    <property type="entry name" value="RIBOSOMAL PROTEIN L7AE FAMILY MEMBER"/>
    <property type="match status" value="1"/>
</dbReference>
<dbReference type="PRINTS" id="PR00881">
    <property type="entry name" value="L7ARS6FAMILY"/>
</dbReference>
<keyword evidence="5 6" id="KW-0687">Ribonucleoprotein</keyword>
<keyword evidence="10" id="KW-1185">Reference proteome</keyword>
<dbReference type="GO" id="GO:0000493">
    <property type="term" value="P:box H/ACA snoRNP assembly"/>
    <property type="evidence" value="ECO:0007669"/>
    <property type="project" value="EnsemblFungi"/>
</dbReference>
<dbReference type="InterPro" id="IPR004037">
    <property type="entry name" value="Ribosomal_eL8-like_CS"/>
</dbReference>
<keyword evidence="3 6" id="KW-0694">RNA-binding</keyword>
<dbReference type="STRING" id="13706.A0A1X2HL28"/>
<dbReference type="AlphaFoldDB" id="A0A1X2HL28"/>
<dbReference type="GO" id="GO:0034513">
    <property type="term" value="F:box H/ACA snoRNA binding"/>
    <property type="evidence" value="ECO:0007669"/>
    <property type="project" value="EnsemblFungi"/>
</dbReference>
<comment type="function">
    <text evidence="6">Required for ribosome biogenesis. Part of a complex which catalyzes pseudouridylation of rRNA. This involves the isomerization of uridine such that the ribose is subsequently attached to C5, instead of the normal N1. Pseudouridine ('psi') residues may serve to stabilize the conformation of rRNAs.</text>
</comment>
<gene>
    <name evidence="9" type="ORF">BCR43DRAFT_484557</name>
</gene>
<accession>A0A1X2HL28</accession>
<dbReference type="GO" id="GO:0000454">
    <property type="term" value="P:snoRNA guided rRNA pseudouridine synthesis"/>
    <property type="evidence" value="ECO:0007669"/>
    <property type="project" value="EnsemblFungi"/>
</dbReference>
<dbReference type="OMA" id="HGIPYVY"/>
<keyword evidence="9" id="KW-0689">Ribosomal protein</keyword>
<name>A0A1X2HL28_SYNRA</name>
<dbReference type="Proteomes" id="UP000242180">
    <property type="component" value="Unassembled WGS sequence"/>
</dbReference>
<dbReference type="SUPFAM" id="SSF55315">
    <property type="entry name" value="L30e-like"/>
    <property type="match status" value="1"/>
</dbReference>
<organism evidence="9 10">
    <name type="scientific">Syncephalastrum racemosum</name>
    <name type="common">Filamentous fungus</name>
    <dbReference type="NCBI Taxonomy" id="13706"/>
    <lineage>
        <taxon>Eukaryota</taxon>
        <taxon>Fungi</taxon>
        <taxon>Fungi incertae sedis</taxon>
        <taxon>Mucoromycota</taxon>
        <taxon>Mucoromycotina</taxon>
        <taxon>Mucoromycetes</taxon>
        <taxon>Mucorales</taxon>
        <taxon>Syncephalastraceae</taxon>
        <taxon>Syncephalastrum</taxon>
    </lineage>
</organism>
<evidence type="ECO:0000256" key="1">
    <source>
        <dbReference type="ARBA" id="ARBA00004604"/>
    </source>
</evidence>
<sequence length="169" mass="18972">MAKEKKDKKDKKEKKEKKEEDVKMTEANEVEVERWVSPIAHPLADKKLSKKLFKTVTGASKVKHVRRGVKEVQKALRKGEKGLVVLAADVSPIDVTSHFPVFCEEKDVPYIFVTSREQLGQASSTRRPTSVAMVVLGGKSKDMNAAVEYKSTFDECLAQAKDLREQLAQ</sequence>
<keyword evidence="4 6" id="KW-0539">Nucleus</keyword>
<comment type="function">
    <text evidence="6">Common component of the spliceosome and rRNA processing machinery.</text>
</comment>
<dbReference type="GO" id="GO:0000398">
    <property type="term" value="P:mRNA splicing, via spliceosome"/>
    <property type="evidence" value="ECO:0007669"/>
    <property type="project" value="UniProtKB-UniRule"/>
</dbReference>
<dbReference type="InterPro" id="IPR050257">
    <property type="entry name" value="eL8/uL1-like"/>
</dbReference>
<dbReference type="Gene3D" id="3.30.1330.30">
    <property type="match status" value="1"/>
</dbReference>
<dbReference type="PROSITE" id="PS01082">
    <property type="entry name" value="RIBOSOMAL_L7AE"/>
    <property type="match status" value="1"/>
</dbReference>
<dbReference type="GO" id="GO:0031429">
    <property type="term" value="C:box H/ACA snoRNP complex"/>
    <property type="evidence" value="ECO:0007669"/>
    <property type="project" value="UniProtKB-UniRule"/>
</dbReference>
<feature type="region of interest" description="Disordered" evidence="7">
    <location>
        <begin position="1"/>
        <end position="24"/>
    </location>
</feature>
<comment type="subcellular location">
    <subcellularLocation>
        <location evidence="1 6">Nucleus</location>
        <location evidence="1 6">Nucleolus</location>
    </subcellularLocation>
</comment>
<dbReference type="InterPro" id="IPR002415">
    <property type="entry name" value="H/ACA_rnp_Nhp2-like"/>
</dbReference>
<comment type="caution">
    <text evidence="9">The sequence shown here is derived from an EMBL/GenBank/DDBJ whole genome shotgun (WGS) entry which is preliminary data.</text>
</comment>
<comment type="similarity">
    <text evidence="2 6">Belongs to the eukaryotic ribosomal protein eL8 family.</text>
</comment>
<evidence type="ECO:0000256" key="2">
    <source>
        <dbReference type="ARBA" id="ARBA00007337"/>
    </source>
</evidence>
<dbReference type="Pfam" id="PF01248">
    <property type="entry name" value="Ribosomal_L7Ae"/>
    <property type="match status" value="1"/>
</dbReference>
<reference evidence="9 10" key="1">
    <citation type="submission" date="2016-07" db="EMBL/GenBank/DDBJ databases">
        <title>Pervasive Adenine N6-methylation of Active Genes in Fungi.</title>
        <authorList>
            <consortium name="DOE Joint Genome Institute"/>
            <person name="Mondo S.J."/>
            <person name="Dannebaum R.O."/>
            <person name="Kuo R.C."/>
            <person name="Labutti K."/>
            <person name="Haridas S."/>
            <person name="Kuo A."/>
            <person name="Salamov A."/>
            <person name="Ahrendt S.R."/>
            <person name="Lipzen A."/>
            <person name="Sullivan W."/>
            <person name="Andreopoulos W.B."/>
            <person name="Clum A."/>
            <person name="Lindquist E."/>
            <person name="Daum C."/>
            <person name="Ramamoorthy G.K."/>
            <person name="Gryganskyi A."/>
            <person name="Culley D."/>
            <person name="Magnuson J.K."/>
            <person name="James T.Y."/>
            <person name="O'Malley M.A."/>
            <person name="Stajich J.E."/>
            <person name="Spatafora J.W."/>
            <person name="Visel A."/>
            <person name="Grigoriev I.V."/>
        </authorList>
    </citation>
    <scope>NUCLEOTIDE SEQUENCE [LARGE SCALE GENOMIC DNA]</scope>
    <source>
        <strain evidence="9 10">NRRL 2496</strain>
    </source>
</reference>
<evidence type="ECO:0000256" key="5">
    <source>
        <dbReference type="ARBA" id="ARBA00023274"/>
    </source>
</evidence>
<evidence type="ECO:0000313" key="9">
    <source>
        <dbReference type="EMBL" id="ORY99927.1"/>
    </source>
</evidence>
<proteinExistence type="inferred from homology"/>
<dbReference type="FunCoup" id="A0A1X2HL28">
    <property type="interactions" value="466"/>
</dbReference>
<dbReference type="InterPro" id="IPR029064">
    <property type="entry name" value="Ribosomal_eL30-like_sf"/>
</dbReference>
<evidence type="ECO:0000313" key="10">
    <source>
        <dbReference type="Proteomes" id="UP000242180"/>
    </source>
</evidence>
<dbReference type="PRINTS" id="PR00883">
    <property type="entry name" value="NUCLEARHMG"/>
</dbReference>
<dbReference type="InParanoid" id="A0A1X2HL28"/>
<dbReference type="GO" id="GO:0031120">
    <property type="term" value="P:snRNA pseudouridine synthesis"/>
    <property type="evidence" value="ECO:0007669"/>
    <property type="project" value="UniProtKB-UniRule"/>
</dbReference>
<feature type="domain" description="Ribosomal protein eL8/eL30/eS12/Gadd45" evidence="8">
    <location>
        <begin position="51"/>
        <end position="143"/>
    </location>
</feature>
<evidence type="ECO:0000256" key="6">
    <source>
        <dbReference type="RuleBase" id="RU366039"/>
    </source>
</evidence>
<protein>
    <recommendedName>
        <fullName evidence="6">H/ACA ribonucleoprotein complex subunit 2</fullName>
    </recommendedName>
    <alternativeName>
        <fullName evidence="6">Nucleolar protein family A member 2</fullName>
    </alternativeName>
</protein>
<dbReference type="OrthoDB" id="5364946at2759"/>
<dbReference type="InterPro" id="IPR004038">
    <property type="entry name" value="Ribosomal_eL8/eL30/eS12/Gad45"/>
</dbReference>
<evidence type="ECO:0000259" key="8">
    <source>
        <dbReference type="Pfam" id="PF01248"/>
    </source>
</evidence>